<organism evidence="7 8">
    <name type="scientific">Mesorhizobium liriopis</name>
    <dbReference type="NCBI Taxonomy" id="2953882"/>
    <lineage>
        <taxon>Bacteria</taxon>
        <taxon>Pseudomonadati</taxon>
        <taxon>Pseudomonadota</taxon>
        <taxon>Alphaproteobacteria</taxon>
        <taxon>Hyphomicrobiales</taxon>
        <taxon>Phyllobacteriaceae</taxon>
        <taxon>Mesorhizobium</taxon>
    </lineage>
</organism>
<keyword evidence="2" id="KW-0963">Cytoplasm</keyword>
<evidence type="ECO:0000313" key="8">
    <source>
        <dbReference type="Proteomes" id="UP001205906"/>
    </source>
</evidence>
<dbReference type="PROSITE" id="PS50995">
    <property type="entry name" value="HTH_MARR_2"/>
    <property type="match status" value="1"/>
</dbReference>
<dbReference type="InterPro" id="IPR011991">
    <property type="entry name" value="ArsR-like_HTH"/>
</dbReference>
<dbReference type="SUPFAM" id="SSF46785">
    <property type="entry name" value="Winged helix' DNA-binding domain"/>
    <property type="match status" value="1"/>
</dbReference>
<dbReference type="Gene3D" id="1.10.10.10">
    <property type="entry name" value="Winged helix-like DNA-binding domain superfamily/Winged helix DNA-binding domain"/>
    <property type="match status" value="1"/>
</dbReference>
<reference evidence="7 8" key="1">
    <citation type="submission" date="2022-06" db="EMBL/GenBank/DDBJ databases">
        <title>Mesorhizobium sp. strain RP14 Genome sequencing and assembly.</title>
        <authorList>
            <person name="Kim I."/>
        </authorList>
    </citation>
    <scope>NUCLEOTIDE SEQUENCE [LARGE SCALE GENOMIC DNA]</scope>
    <source>
        <strain evidence="8">RP14(2022)</strain>
    </source>
</reference>
<keyword evidence="8" id="KW-1185">Reference proteome</keyword>
<evidence type="ECO:0000256" key="3">
    <source>
        <dbReference type="ARBA" id="ARBA00023015"/>
    </source>
</evidence>
<dbReference type="InterPro" id="IPR055166">
    <property type="entry name" value="Transc_reg_Sar_Rot_HTH"/>
</dbReference>
<protein>
    <submittedName>
        <fullName evidence="7">MarR family transcriptional regulator</fullName>
    </submittedName>
</protein>
<proteinExistence type="predicted"/>
<evidence type="ECO:0000256" key="2">
    <source>
        <dbReference type="ARBA" id="ARBA00022490"/>
    </source>
</evidence>
<comment type="subcellular location">
    <subcellularLocation>
        <location evidence="1">Cytoplasm</location>
    </subcellularLocation>
</comment>
<gene>
    <name evidence="7" type="ORF">NGM99_04095</name>
</gene>
<evidence type="ECO:0000256" key="4">
    <source>
        <dbReference type="ARBA" id="ARBA00023125"/>
    </source>
</evidence>
<dbReference type="SMART" id="SM00347">
    <property type="entry name" value="HTH_MARR"/>
    <property type="match status" value="1"/>
</dbReference>
<dbReference type="InterPro" id="IPR039422">
    <property type="entry name" value="MarR/SlyA-like"/>
</dbReference>
<evidence type="ECO:0000256" key="1">
    <source>
        <dbReference type="ARBA" id="ARBA00004496"/>
    </source>
</evidence>
<accession>A0ABT1C2C2</accession>
<evidence type="ECO:0000256" key="5">
    <source>
        <dbReference type="ARBA" id="ARBA00023163"/>
    </source>
</evidence>
<evidence type="ECO:0000259" key="6">
    <source>
        <dbReference type="PROSITE" id="PS50995"/>
    </source>
</evidence>
<evidence type="ECO:0000313" key="7">
    <source>
        <dbReference type="EMBL" id="MCO6048970.1"/>
    </source>
</evidence>
<dbReference type="EMBL" id="JAMXQS010000002">
    <property type="protein sequence ID" value="MCO6048970.1"/>
    <property type="molecule type" value="Genomic_DNA"/>
</dbReference>
<name>A0ABT1C2C2_9HYPH</name>
<sequence>MSKPLTLDQHLCFSLYSASIAINRAYKPLLDGLGITYPQYLVLSTLWEEDGRTISAIAERLALEPSTVTPLVKRLESAGFVSRQRNKNDERQVLVTLTAKGQAMQEQSQCLGETLIASSGMTVADLGALNEAVKALRDTVTDRKPTA</sequence>
<keyword evidence="3" id="KW-0805">Transcription regulation</keyword>
<dbReference type="InterPro" id="IPR000835">
    <property type="entry name" value="HTH_MarR-typ"/>
</dbReference>
<feature type="domain" description="HTH marR-type" evidence="6">
    <location>
        <begin position="8"/>
        <end position="138"/>
    </location>
</feature>
<dbReference type="InterPro" id="IPR036388">
    <property type="entry name" value="WH-like_DNA-bd_sf"/>
</dbReference>
<keyword evidence="4" id="KW-0238">DNA-binding</keyword>
<comment type="caution">
    <text evidence="7">The sequence shown here is derived from an EMBL/GenBank/DDBJ whole genome shotgun (WGS) entry which is preliminary data.</text>
</comment>
<keyword evidence="5" id="KW-0804">Transcription</keyword>
<dbReference type="Proteomes" id="UP001205906">
    <property type="component" value="Unassembled WGS sequence"/>
</dbReference>
<dbReference type="Pfam" id="PF22381">
    <property type="entry name" value="Staph_reg_Sar_Rot"/>
    <property type="match status" value="1"/>
</dbReference>
<dbReference type="InterPro" id="IPR036390">
    <property type="entry name" value="WH_DNA-bd_sf"/>
</dbReference>
<dbReference type="PRINTS" id="PR00598">
    <property type="entry name" value="HTHMARR"/>
</dbReference>
<dbReference type="PANTHER" id="PTHR33164">
    <property type="entry name" value="TRANSCRIPTIONAL REGULATOR, MARR FAMILY"/>
    <property type="match status" value="1"/>
</dbReference>
<dbReference type="PANTHER" id="PTHR33164:SF5">
    <property type="entry name" value="ORGANIC HYDROPEROXIDE RESISTANCE TRANSCRIPTIONAL REGULATOR"/>
    <property type="match status" value="1"/>
</dbReference>
<dbReference type="CDD" id="cd00090">
    <property type="entry name" value="HTH_ARSR"/>
    <property type="match status" value="1"/>
</dbReference>
<dbReference type="RefSeq" id="WP_252816264.1">
    <property type="nucleotide sequence ID" value="NZ_JAMXQS010000002.1"/>
</dbReference>